<reference evidence="1 2" key="1">
    <citation type="submission" date="2020-08" db="EMBL/GenBank/DDBJ databases">
        <title>Genomic Encyclopedia of Type Strains, Phase III (KMG-III): the genomes of soil and plant-associated and newly described type strains.</title>
        <authorList>
            <person name="Whitman W."/>
        </authorList>
    </citation>
    <scope>NUCLEOTIDE SEQUENCE [LARGE SCALE GENOMIC DNA]</scope>
    <source>
        <strain evidence="1 2">CECT 4462</strain>
    </source>
</reference>
<proteinExistence type="predicted"/>
<dbReference type="EMBL" id="JACHXI010000006">
    <property type="protein sequence ID" value="MBB3103327.1"/>
    <property type="molecule type" value="Genomic_DNA"/>
</dbReference>
<dbReference type="AlphaFoldDB" id="A0A839T179"/>
<keyword evidence="2" id="KW-1185">Reference proteome</keyword>
<protein>
    <submittedName>
        <fullName evidence="1">Uncharacterized protein</fullName>
    </submittedName>
</protein>
<accession>A0A839T179</accession>
<gene>
    <name evidence="1" type="ORF">FHR87_001722</name>
</gene>
<evidence type="ECO:0000313" key="2">
    <source>
        <dbReference type="Proteomes" id="UP000549250"/>
    </source>
</evidence>
<dbReference type="Proteomes" id="UP000549250">
    <property type="component" value="Unassembled WGS sequence"/>
</dbReference>
<evidence type="ECO:0000313" key="1">
    <source>
        <dbReference type="EMBL" id="MBB3103327.1"/>
    </source>
</evidence>
<organism evidence="1 2">
    <name type="scientific">Azomonas macrocytogenes</name>
    <name type="common">Azotobacter macrocytogenes</name>
    <dbReference type="NCBI Taxonomy" id="69962"/>
    <lineage>
        <taxon>Bacteria</taxon>
        <taxon>Pseudomonadati</taxon>
        <taxon>Pseudomonadota</taxon>
        <taxon>Gammaproteobacteria</taxon>
        <taxon>Pseudomonadales</taxon>
        <taxon>Pseudomonadaceae</taxon>
        <taxon>Azomonas</taxon>
    </lineage>
</organism>
<name>A0A839T179_AZOMA</name>
<comment type="caution">
    <text evidence="1">The sequence shown here is derived from an EMBL/GenBank/DDBJ whole genome shotgun (WGS) entry which is preliminary data.</text>
</comment>
<sequence>MPQIHPQARTISVMKSPGRMSQPAFWNVTHRRSLIGTPRAKSQEPTGFWQLQHRAVAVRVWKACK</sequence>